<accession>A0A1Q9CHL2</accession>
<protein>
    <submittedName>
        <fullName evidence="1">Uncharacterized protein</fullName>
    </submittedName>
</protein>
<sequence length="469" mass="52169">MQKRKPCGQSVDGQAREHLQASEGLGLESLPDEIAKLQPKDGCFARVALTLEWPSVVNTLPLADKCQLRPRGGVQAEGPSRAPCAVEHSAVQLCQAIRIRYSTCAPQRMLLFGNFMVLFPVTQTKGSQGFPSKCGQAQDDVYVVIIPWHGAVPVRDQEENPFATIRLYNLDVRRSAGGLRQQVSSGRVMPGKLQKSGLQGELPFAVCLWQKEMDETWLCIEMITDPCNAEHLRVNLQVSLATQRSLQIVATMAAFLRRSDRASSLLGCSVKLRGMLPSRLAPHLRRSAGRQGRNGLAINHPAELFLLTLRLRMARSALQTPLSSPDLGNLRVKYPARLPSELRGHTPSRGNTPMMQVEEPLWFPPIPADRAGCLSGIQFRAERRAQEFVHPFIPQTSIYTGRDMFPRPAVPGYSGFTVRSTDTNMLSRPYAKGNWEAARLGMRRDLLTSRSLPIIFAPEGKQIHTKERR</sequence>
<evidence type="ECO:0000313" key="2">
    <source>
        <dbReference type="Proteomes" id="UP000186817"/>
    </source>
</evidence>
<dbReference type="Proteomes" id="UP000186817">
    <property type="component" value="Unassembled WGS sequence"/>
</dbReference>
<dbReference type="EMBL" id="LSRX01001201">
    <property type="protein sequence ID" value="OLP82356.1"/>
    <property type="molecule type" value="Genomic_DNA"/>
</dbReference>
<evidence type="ECO:0000313" key="1">
    <source>
        <dbReference type="EMBL" id="OLP82356.1"/>
    </source>
</evidence>
<reference evidence="1 2" key="1">
    <citation type="submission" date="2016-02" db="EMBL/GenBank/DDBJ databases">
        <title>Genome analysis of coral dinoflagellate symbionts highlights evolutionary adaptations to a symbiotic lifestyle.</title>
        <authorList>
            <person name="Aranda M."/>
            <person name="Li Y."/>
            <person name="Liew Y.J."/>
            <person name="Baumgarten S."/>
            <person name="Simakov O."/>
            <person name="Wilson M."/>
            <person name="Piel J."/>
            <person name="Ashoor H."/>
            <person name="Bougouffa S."/>
            <person name="Bajic V.B."/>
            <person name="Ryu T."/>
            <person name="Ravasi T."/>
            <person name="Bayer T."/>
            <person name="Micklem G."/>
            <person name="Kim H."/>
            <person name="Bhak J."/>
            <person name="Lajeunesse T.C."/>
            <person name="Voolstra C.R."/>
        </authorList>
    </citation>
    <scope>NUCLEOTIDE SEQUENCE [LARGE SCALE GENOMIC DNA]</scope>
    <source>
        <strain evidence="1 2">CCMP2467</strain>
    </source>
</reference>
<comment type="caution">
    <text evidence="1">The sequence shown here is derived from an EMBL/GenBank/DDBJ whole genome shotgun (WGS) entry which is preliminary data.</text>
</comment>
<name>A0A1Q9CHL2_SYMMI</name>
<keyword evidence="2" id="KW-1185">Reference proteome</keyword>
<proteinExistence type="predicted"/>
<dbReference type="AlphaFoldDB" id="A0A1Q9CHL2"/>
<dbReference type="OrthoDB" id="10324970at2759"/>
<gene>
    <name evidence="1" type="ORF">AK812_SmicGene36994</name>
</gene>
<organism evidence="1 2">
    <name type="scientific">Symbiodinium microadriaticum</name>
    <name type="common">Dinoflagellate</name>
    <name type="synonym">Zooxanthella microadriatica</name>
    <dbReference type="NCBI Taxonomy" id="2951"/>
    <lineage>
        <taxon>Eukaryota</taxon>
        <taxon>Sar</taxon>
        <taxon>Alveolata</taxon>
        <taxon>Dinophyceae</taxon>
        <taxon>Suessiales</taxon>
        <taxon>Symbiodiniaceae</taxon>
        <taxon>Symbiodinium</taxon>
    </lineage>
</organism>